<gene>
    <name evidence="2" type="ORF">H0H10_16610</name>
</gene>
<comment type="caution">
    <text evidence="2">The sequence shown here is derived from an EMBL/GenBank/DDBJ whole genome shotgun (WGS) entry which is preliminary data.</text>
</comment>
<organism evidence="2 3">
    <name type="scientific">Streptomyces griseicoloratus</name>
    <dbReference type="NCBI Taxonomy" id="2752516"/>
    <lineage>
        <taxon>Bacteria</taxon>
        <taxon>Bacillati</taxon>
        <taxon>Actinomycetota</taxon>
        <taxon>Actinomycetes</taxon>
        <taxon>Kitasatosporales</taxon>
        <taxon>Streptomycetaceae</taxon>
        <taxon>Streptomyces</taxon>
    </lineage>
</organism>
<reference evidence="2" key="2">
    <citation type="submission" date="2020-09" db="EMBL/GenBank/DDBJ databases">
        <authorList>
            <person name="Luo X."/>
        </authorList>
    </citation>
    <scope>NUCLEOTIDE SEQUENCE</scope>
    <source>
        <strain evidence="2">TRM S81-3</strain>
    </source>
</reference>
<dbReference type="RefSeq" id="WP_188181739.1">
    <property type="nucleotide sequence ID" value="NZ_JACVQF010000190.1"/>
</dbReference>
<reference evidence="2" key="1">
    <citation type="submission" date="2020-09" db="EMBL/GenBank/DDBJ databases">
        <title>Streptomyces grisecoloratus sp. nov., isolated from cotton soil.</title>
        <authorList>
            <person name="Xing L."/>
        </authorList>
    </citation>
    <scope>NUCLEOTIDE SEQUENCE</scope>
    <source>
        <strain evidence="2">TRM S81-3</strain>
    </source>
</reference>
<evidence type="ECO:0000256" key="1">
    <source>
        <dbReference type="SAM" id="MobiDB-lite"/>
    </source>
</evidence>
<protein>
    <submittedName>
        <fullName evidence="2">Uncharacterized protein</fullName>
    </submittedName>
</protein>
<proteinExistence type="predicted"/>
<keyword evidence="3" id="KW-1185">Reference proteome</keyword>
<name>A0A926L5U7_9ACTN</name>
<dbReference type="Proteomes" id="UP000621210">
    <property type="component" value="Unassembled WGS sequence"/>
</dbReference>
<feature type="region of interest" description="Disordered" evidence="1">
    <location>
        <begin position="37"/>
        <end position="68"/>
    </location>
</feature>
<accession>A0A926L5U7</accession>
<dbReference type="EMBL" id="JACVQF010000190">
    <property type="protein sequence ID" value="MBD0420747.1"/>
    <property type="molecule type" value="Genomic_DNA"/>
</dbReference>
<dbReference type="AlphaFoldDB" id="A0A926L5U7"/>
<evidence type="ECO:0000313" key="2">
    <source>
        <dbReference type="EMBL" id="MBD0420747.1"/>
    </source>
</evidence>
<evidence type="ECO:0000313" key="3">
    <source>
        <dbReference type="Proteomes" id="UP000621210"/>
    </source>
</evidence>
<sequence length="68" mass="7469">MNEDDCFPLLLSQRERSTLELDIQRVVSKAEVADFPNRHDLPEGDALAGFPDLPEAIPVLPDESPPAA</sequence>